<evidence type="ECO:0000256" key="3">
    <source>
        <dbReference type="PROSITE-ProRule" id="PRU10038"/>
    </source>
</evidence>
<dbReference type="InterPro" id="IPR033140">
    <property type="entry name" value="Lipase_GDXG_put_SER_AS"/>
</dbReference>
<comment type="caution">
    <text evidence="6">The sequence shown here is derived from an EMBL/GenBank/DDBJ whole genome shotgun (WGS) entry which is preliminary data.</text>
</comment>
<dbReference type="InterPro" id="IPR013094">
    <property type="entry name" value="AB_hydrolase_3"/>
</dbReference>
<evidence type="ECO:0000256" key="4">
    <source>
        <dbReference type="SAM" id="Phobius"/>
    </source>
</evidence>
<dbReference type="AlphaFoldDB" id="A0AAE0IYF0"/>
<feature type="transmembrane region" description="Helical" evidence="4">
    <location>
        <begin position="21"/>
        <end position="42"/>
    </location>
</feature>
<reference evidence="6" key="1">
    <citation type="journal article" date="2023" name="Mol. Phylogenet. Evol.">
        <title>Genome-scale phylogeny and comparative genomics of the fungal order Sordariales.</title>
        <authorList>
            <person name="Hensen N."/>
            <person name="Bonometti L."/>
            <person name="Westerberg I."/>
            <person name="Brannstrom I.O."/>
            <person name="Guillou S."/>
            <person name="Cros-Aarteil S."/>
            <person name="Calhoun S."/>
            <person name="Haridas S."/>
            <person name="Kuo A."/>
            <person name="Mondo S."/>
            <person name="Pangilinan J."/>
            <person name="Riley R."/>
            <person name="LaButti K."/>
            <person name="Andreopoulos B."/>
            <person name="Lipzen A."/>
            <person name="Chen C."/>
            <person name="Yan M."/>
            <person name="Daum C."/>
            <person name="Ng V."/>
            <person name="Clum A."/>
            <person name="Steindorff A."/>
            <person name="Ohm R.A."/>
            <person name="Martin F."/>
            <person name="Silar P."/>
            <person name="Natvig D.O."/>
            <person name="Lalanne C."/>
            <person name="Gautier V."/>
            <person name="Ament-Velasquez S.L."/>
            <person name="Kruys A."/>
            <person name="Hutchinson M.I."/>
            <person name="Powell A.J."/>
            <person name="Barry K."/>
            <person name="Miller A.N."/>
            <person name="Grigoriev I.V."/>
            <person name="Debuchy R."/>
            <person name="Gladieux P."/>
            <person name="Hiltunen Thoren M."/>
            <person name="Johannesson H."/>
        </authorList>
    </citation>
    <scope>NUCLEOTIDE SEQUENCE</scope>
    <source>
        <strain evidence="6">SMH4131-1</strain>
    </source>
</reference>
<reference evidence="6" key="2">
    <citation type="submission" date="2023-06" db="EMBL/GenBank/DDBJ databases">
        <authorList>
            <consortium name="Lawrence Berkeley National Laboratory"/>
            <person name="Haridas S."/>
            <person name="Hensen N."/>
            <person name="Bonometti L."/>
            <person name="Westerberg I."/>
            <person name="Brannstrom I.O."/>
            <person name="Guillou S."/>
            <person name="Cros-Aarteil S."/>
            <person name="Calhoun S."/>
            <person name="Kuo A."/>
            <person name="Mondo S."/>
            <person name="Pangilinan J."/>
            <person name="Riley R."/>
            <person name="Labutti K."/>
            <person name="Andreopoulos B."/>
            <person name="Lipzen A."/>
            <person name="Chen C."/>
            <person name="Yanf M."/>
            <person name="Daum C."/>
            <person name="Ng V."/>
            <person name="Clum A."/>
            <person name="Steindorff A."/>
            <person name="Ohm R."/>
            <person name="Martin F."/>
            <person name="Silar P."/>
            <person name="Natvig D."/>
            <person name="Lalanne C."/>
            <person name="Gautier V."/>
            <person name="Ament-Velasquez S.L."/>
            <person name="Kruys A."/>
            <person name="Hutchinson M.I."/>
            <person name="Powell A.J."/>
            <person name="Barry K."/>
            <person name="Miller A.N."/>
            <person name="Grigoriev I.V."/>
            <person name="Debuchy R."/>
            <person name="Gladieux P."/>
            <person name="Thoren M.H."/>
            <person name="Johannesson H."/>
        </authorList>
    </citation>
    <scope>NUCLEOTIDE SEQUENCE</scope>
    <source>
        <strain evidence="6">SMH4131-1</strain>
    </source>
</reference>
<proteinExistence type="inferred from homology"/>
<evidence type="ECO:0000256" key="2">
    <source>
        <dbReference type="ARBA" id="ARBA00022801"/>
    </source>
</evidence>
<feature type="domain" description="Alpha/beta hydrolase fold-3" evidence="5">
    <location>
        <begin position="174"/>
        <end position="411"/>
    </location>
</feature>
<dbReference type="SUPFAM" id="SSF53474">
    <property type="entry name" value="alpha/beta-Hydrolases"/>
    <property type="match status" value="1"/>
</dbReference>
<dbReference type="InterPro" id="IPR050300">
    <property type="entry name" value="GDXG_lipolytic_enzyme"/>
</dbReference>
<dbReference type="PROSITE" id="PS01174">
    <property type="entry name" value="LIPASE_GDXG_SER"/>
    <property type="match status" value="1"/>
</dbReference>
<keyword evidence="4" id="KW-0472">Membrane</keyword>
<sequence length="494" mass="54745">MSTPTRKDAKQDSPTGRDQARLLLALVLKIPLIAHVVLLHILHLSENSHYLDLRTEVTIAVIRSFLNSRPRTISSTQKLFSQDPGVKGRIWVSNYTCPARGETGVQDAVLRAIEGLREDLEDPRVDIHLPEVAAVEAEWTGYRAGATRQSTLPPISERERYDEMMKEVSSPATILYFHGGAYWLMDPATHRPTTKKLAKLTGGRCYSVRYRLAPRHAFPAALMDGLVSYLQLLYPLPGAFHDPVPPEHIVLAGDSAGGNLALALLQTLLELKRQNATILWNGIERDVPLPSGVAVNSPWMDITHSSPSCTTGARYDYIPAVEIDSFIEGRPACDLWPVDPPRRALNVDNAFLTHPLVTVLLARSWAGSPPVYMCTGWELLGDEDKYAAAKLHADGVTVVYEEYQAMSHCFAMLFVYLAESRRCFAGWSGFIRQVVKDPAAIKGSFTMVKAKSLEEVEVDPEKLSPYSEAEMRAMVGRQARGVKNTKGKGEMSKL</sequence>
<dbReference type="PANTHER" id="PTHR48081">
    <property type="entry name" value="AB HYDROLASE SUPERFAMILY PROTEIN C4A8.06C"/>
    <property type="match status" value="1"/>
</dbReference>
<dbReference type="PROSITE" id="PS01173">
    <property type="entry name" value="LIPASE_GDXG_HIS"/>
    <property type="match status" value="1"/>
</dbReference>
<dbReference type="GO" id="GO:0016787">
    <property type="term" value="F:hydrolase activity"/>
    <property type="evidence" value="ECO:0007669"/>
    <property type="project" value="UniProtKB-KW"/>
</dbReference>
<dbReference type="Proteomes" id="UP001286456">
    <property type="component" value="Unassembled WGS sequence"/>
</dbReference>
<accession>A0AAE0IYF0</accession>
<dbReference type="PANTHER" id="PTHR48081:SF25">
    <property type="entry name" value="PUTATIVE (AFU_ORTHOLOGUE AFUA_3G11560)-RELATED"/>
    <property type="match status" value="1"/>
</dbReference>
<dbReference type="InterPro" id="IPR002168">
    <property type="entry name" value="Lipase_GDXG_HIS_AS"/>
</dbReference>
<comment type="similarity">
    <text evidence="1">Belongs to the 'GDXG' lipolytic enzyme family.</text>
</comment>
<protein>
    <submittedName>
        <fullName evidence="6">Alpha/beta hydrolase fold-domain-containing protein</fullName>
    </submittedName>
</protein>
<evidence type="ECO:0000259" key="5">
    <source>
        <dbReference type="Pfam" id="PF07859"/>
    </source>
</evidence>
<dbReference type="InterPro" id="IPR029058">
    <property type="entry name" value="AB_hydrolase_fold"/>
</dbReference>
<keyword evidence="4" id="KW-1133">Transmembrane helix</keyword>
<keyword evidence="2 6" id="KW-0378">Hydrolase</keyword>
<keyword evidence="4" id="KW-0812">Transmembrane</keyword>
<dbReference type="Gene3D" id="3.40.50.1820">
    <property type="entry name" value="alpha/beta hydrolase"/>
    <property type="match status" value="1"/>
</dbReference>
<organism evidence="6 7">
    <name type="scientific">Cercophora scortea</name>
    <dbReference type="NCBI Taxonomy" id="314031"/>
    <lineage>
        <taxon>Eukaryota</taxon>
        <taxon>Fungi</taxon>
        <taxon>Dikarya</taxon>
        <taxon>Ascomycota</taxon>
        <taxon>Pezizomycotina</taxon>
        <taxon>Sordariomycetes</taxon>
        <taxon>Sordariomycetidae</taxon>
        <taxon>Sordariales</taxon>
        <taxon>Lasiosphaeriaceae</taxon>
        <taxon>Cercophora</taxon>
    </lineage>
</organism>
<dbReference type="EMBL" id="JAUEPO010000002">
    <property type="protein sequence ID" value="KAK3333494.1"/>
    <property type="molecule type" value="Genomic_DNA"/>
</dbReference>
<name>A0AAE0IYF0_9PEZI</name>
<keyword evidence="7" id="KW-1185">Reference proteome</keyword>
<evidence type="ECO:0000256" key="1">
    <source>
        <dbReference type="ARBA" id="ARBA00010515"/>
    </source>
</evidence>
<evidence type="ECO:0000313" key="7">
    <source>
        <dbReference type="Proteomes" id="UP001286456"/>
    </source>
</evidence>
<gene>
    <name evidence="6" type="ORF">B0T19DRAFT_127591</name>
</gene>
<dbReference type="Pfam" id="PF07859">
    <property type="entry name" value="Abhydrolase_3"/>
    <property type="match status" value="1"/>
</dbReference>
<feature type="active site" evidence="3">
    <location>
        <position position="255"/>
    </location>
</feature>
<evidence type="ECO:0000313" key="6">
    <source>
        <dbReference type="EMBL" id="KAK3333494.1"/>
    </source>
</evidence>